<feature type="region of interest" description="Disordered" evidence="1">
    <location>
        <begin position="121"/>
        <end position="145"/>
    </location>
</feature>
<sequence length="249" mass="27959">MKNNEVGPDFFCFYKSEVAELLSQDEELLPFPHQFTRFPETNQGNKSLSNSRSAQSVLHDSSSALFSNGVGALLSEYRRERLNSTLRQSVDALSHEVEEIAGSVLSVCRLRSALRCKETQHSAPVTSQHPNHAQKKIKVSPPTSTSEDLSFLLENESSKVEEVINKHSDDLSDTLVHMEQNLEELLNTTMTTCRSMTSTEKEQLCKFISMLSPGNLDGVAEILHRVDSTTPMHVDLEEEVSRSTMYRIL</sequence>
<dbReference type="EMBL" id="AUSU01009165">
    <property type="protein sequence ID" value="EPS58497.1"/>
    <property type="molecule type" value="Genomic_DNA"/>
</dbReference>
<evidence type="ECO:0000256" key="1">
    <source>
        <dbReference type="SAM" id="MobiDB-lite"/>
    </source>
</evidence>
<name>S8DGK6_9LAMI</name>
<dbReference type="AlphaFoldDB" id="S8DGK6"/>
<evidence type="ECO:0000313" key="2">
    <source>
        <dbReference type="EMBL" id="EPS58497.1"/>
    </source>
</evidence>
<dbReference type="Proteomes" id="UP000015453">
    <property type="component" value="Unassembled WGS sequence"/>
</dbReference>
<protein>
    <recommendedName>
        <fullName evidence="4">NET domain-containing protein</fullName>
    </recommendedName>
</protein>
<feature type="compositionally biased region" description="Polar residues" evidence="1">
    <location>
        <begin position="121"/>
        <end position="131"/>
    </location>
</feature>
<reference evidence="2 3" key="1">
    <citation type="journal article" date="2013" name="BMC Genomics">
        <title>The miniature genome of a carnivorous plant Genlisea aurea contains a low number of genes and short non-coding sequences.</title>
        <authorList>
            <person name="Leushkin E.V."/>
            <person name="Sutormin R.A."/>
            <person name="Nabieva E.R."/>
            <person name="Penin A.A."/>
            <person name="Kondrashov A.S."/>
            <person name="Logacheva M.D."/>
        </authorList>
    </citation>
    <scope>NUCLEOTIDE SEQUENCE [LARGE SCALE GENOMIC DNA]</scope>
</reference>
<comment type="caution">
    <text evidence="2">The sequence shown here is derived from an EMBL/GenBank/DDBJ whole genome shotgun (WGS) entry which is preliminary data.</text>
</comment>
<dbReference type="OrthoDB" id="21449at2759"/>
<evidence type="ECO:0008006" key="4">
    <source>
        <dbReference type="Google" id="ProtNLM"/>
    </source>
</evidence>
<gene>
    <name evidence="2" type="ORF">M569_16317</name>
</gene>
<keyword evidence="3" id="KW-1185">Reference proteome</keyword>
<accession>S8DGK6</accession>
<organism evidence="2 3">
    <name type="scientific">Genlisea aurea</name>
    <dbReference type="NCBI Taxonomy" id="192259"/>
    <lineage>
        <taxon>Eukaryota</taxon>
        <taxon>Viridiplantae</taxon>
        <taxon>Streptophyta</taxon>
        <taxon>Embryophyta</taxon>
        <taxon>Tracheophyta</taxon>
        <taxon>Spermatophyta</taxon>
        <taxon>Magnoliopsida</taxon>
        <taxon>eudicotyledons</taxon>
        <taxon>Gunneridae</taxon>
        <taxon>Pentapetalae</taxon>
        <taxon>asterids</taxon>
        <taxon>lamiids</taxon>
        <taxon>Lamiales</taxon>
        <taxon>Lentibulariaceae</taxon>
        <taxon>Genlisea</taxon>
    </lineage>
</organism>
<proteinExistence type="predicted"/>
<evidence type="ECO:0000313" key="3">
    <source>
        <dbReference type="Proteomes" id="UP000015453"/>
    </source>
</evidence>